<dbReference type="Pfam" id="PF14392">
    <property type="entry name" value="zf-CCHC_4"/>
    <property type="match status" value="1"/>
</dbReference>
<dbReference type="InterPro" id="IPR025836">
    <property type="entry name" value="Zn_knuckle_CX2CX4HX4C"/>
</dbReference>
<proteinExistence type="predicted"/>
<reference evidence="4" key="1">
    <citation type="submission" date="2018-02" db="EMBL/GenBank/DDBJ databases">
        <authorList>
            <person name="Cohen D.B."/>
            <person name="Kent A.D."/>
        </authorList>
    </citation>
    <scope>NUCLEOTIDE SEQUENCE</scope>
</reference>
<gene>
    <name evidence="4" type="ORF">FSB_LOCUS20897</name>
</gene>
<dbReference type="Pfam" id="PF14111">
    <property type="entry name" value="DUF4283"/>
    <property type="match status" value="1"/>
</dbReference>
<feature type="domain" description="Zinc knuckle CX2CX4HX4C" evidence="3">
    <location>
        <begin position="169"/>
        <end position="216"/>
    </location>
</feature>
<feature type="domain" description="DUF4283" evidence="2">
    <location>
        <begin position="29"/>
        <end position="104"/>
    </location>
</feature>
<dbReference type="AlphaFoldDB" id="A0A2N9G0S3"/>
<dbReference type="EMBL" id="OIVN01001353">
    <property type="protein sequence ID" value="SPC93015.1"/>
    <property type="molecule type" value="Genomic_DNA"/>
</dbReference>
<accession>A0A2N9G0S3</accession>
<evidence type="ECO:0000259" key="3">
    <source>
        <dbReference type="Pfam" id="PF14392"/>
    </source>
</evidence>
<evidence type="ECO:0000259" key="2">
    <source>
        <dbReference type="Pfam" id="PF14111"/>
    </source>
</evidence>
<sequence>MESIEDMWKRFSLSDKEVSNVDLEHTSQQSENILVAKFLTTRVLNIDSVARTFKPLWKTRRSFTVQDLGKNRLAFVFEDAMDLERVLVNEPWSFEKSLVVFQRLLEDGPINDALFSHVSFWVQIHNLPIRRMTEEAAKAIGRSIGYVEKVAASDDERGGENCMRIRVRVDVTRPLCRGRIVKLEVGKTGWVAFRYERLPNFCYWCGLFDHSEKDCDIGLRQRHADSVEEFQFGAWLRASSDRPPRKTVVTVPGNLTSARGKSTSDDSWRHPTPTTSEPQAPPECHTRVTTQQISELSSSVPKLPPQMIRPKKNTAKWKKLARASNPRSAGPSQAISLKRAVVDIEEEPGSVRKKKAATSQCVYGPELSVGDVCESNAVKISAEVGYQPCREP</sequence>
<feature type="region of interest" description="Disordered" evidence="1">
    <location>
        <begin position="243"/>
        <end position="284"/>
    </location>
</feature>
<dbReference type="PANTHER" id="PTHR31286">
    <property type="entry name" value="GLYCINE-RICH CELL WALL STRUCTURAL PROTEIN 1.8-LIKE"/>
    <property type="match status" value="1"/>
</dbReference>
<name>A0A2N9G0S3_FAGSY</name>
<organism evidence="4">
    <name type="scientific">Fagus sylvatica</name>
    <name type="common">Beechnut</name>
    <dbReference type="NCBI Taxonomy" id="28930"/>
    <lineage>
        <taxon>Eukaryota</taxon>
        <taxon>Viridiplantae</taxon>
        <taxon>Streptophyta</taxon>
        <taxon>Embryophyta</taxon>
        <taxon>Tracheophyta</taxon>
        <taxon>Spermatophyta</taxon>
        <taxon>Magnoliopsida</taxon>
        <taxon>eudicotyledons</taxon>
        <taxon>Gunneridae</taxon>
        <taxon>Pentapetalae</taxon>
        <taxon>rosids</taxon>
        <taxon>fabids</taxon>
        <taxon>Fagales</taxon>
        <taxon>Fagaceae</taxon>
        <taxon>Fagus</taxon>
    </lineage>
</organism>
<dbReference type="InterPro" id="IPR040256">
    <property type="entry name" value="At4g02000-like"/>
</dbReference>
<evidence type="ECO:0008006" key="5">
    <source>
        <dbReference type="Google" id="ProtNLM"/>
    </source>
</evidence>
<evidence type="ECO:0000256" key="1">
    <source>
        <dbReference type="SAM" id="MobiDB-lite"/>
    </source>
</evidence>
<dbReference type="InterPro" id="IPR025558">
    <property type="entry name" value="DUF4283"/>
</dbReference>
<evidence type="ECO:0000313" key="4">
    <source>
        <dbReference type="EMBL" id="SPC93015.1"/>
    </source>
</evidence>
<protein>
    <recommendedName>
        <fullName evidence="5">CCHC-type domain-containing protein</fullName>
    </recommendedName>
</protein>
<dbReference type="PANTHER" id="PTHR31286:SF167">
    <property type="entry name" value="OS09G0268800 PROTEIN"/>
    <property type="match status" value="1"/>
</dbReference>